<keyword evidence="3" id="KW-1185">Reference proteome</keyword>
<evidence type="ECO:0000313" key="3">
    <source>
        <dbReference type="Proteomes" id="UP000024635"/>
    </source>
</evidence>
<evidence type="ECO:0000256" key="1">
    <source>
        <dbReference type="SAM" id="MobiDB-lite"/>
    </source>
</evidence>
<dbReference type="EMBL" id="JARK01000001">
    <property type="protein sequence ID" value="EYC46319.1"/>
    <property type="molecule type" value="Genomic_DNA"/>
</dbReference>
<organism evidence="2 3">
    <name type="scientific">Ancylostoma ceylanicum</name>
    <dbReference type="NCBI Taxonomy" id="53326"/>
    <lineage>
        <taxon>Eukaryota</taxon>
        <taxon>Metazoa</taxon>
        <taxon>Ecdysozoa</taxon>
        <taxon>Nematoda</taxon>
        <taxon>Chromadorea</taxon>
        <taxon>Rhabditida</taxon>
        <taxon>Rhabditina</taxon>
        <taxon>Rhabditomorpha</taxon>
        <taxon>Strongyloidea</taxon>
        <taxon>Ancylostomatidae</taxon>
        <taxon>Ancylostomatinae</taxon>
        <taxon>Ancylostoma</taxon>
    </lineage>
</organism>
<name>A0A016X2K3_9BILA</name>
<protein>
    <submittedName>
        <fullName evidence="2">Uncharacterized protein</fullName>
    </submittedName>
</protein>
<feature type="region of interest" description="Disordered" evidence="1">
    <location>
        <begin position="1"/>
        <end position="27"/>
    </location>
</feature>
<evidence type="ECO:0000313" key="2">
    <source>
        <dbReference type="EMBL" id="EYC46319.1"/>
    </source>
</evidence>
<proteinExistence type="predicted"/>
<sequence length="107" mass="11263">MTTTKTSGEGVHPLCTPTEMESSADVPAGRLHSAPWVGTEDFDPLNELAGYAVSTQRVPVDVVWNEAGGFPQIGASKMQCLLLLASQAASEPHGLHPLSPQLATKPQ</sequence>
<dbReference type="Proteomes" id="UP000024635">
    <property type="component" value="Unassembled WGS sequence"/>
</dbReference>
<gene>
    <name evidence="2" type="primary">Acey_s0401.g779</name>
    <name evidence="2" type="ORF">Y032_0401g779</name>
</gene>
<comment type="caution">
    <text evidence="2">The sequence shown here is derived from an EMBL/GenBank/DDBJ whole genome shotgun (WGS) entry which is preliminary data.</text>
</comment>
<accession>A0A016X2K3</accession>
<reference evidence="3" key="1">
    <citation type="journal article" date="2015" name="Nat. Genet.">
        <title>The genome and transcriptome of the zoonotic hookworm Ancylostoma ceylanicum identify infection-specific gene families.</title>
        <authorList>
            <person name="Schwarz E.M."/>
            <person name="Hu Y."/>
            <person name="Antoshechkin I."/>
            <person name="Miller M.M."/>
            <person name="Sternberg P.W."/>
            <person name="Aroian R.V."/>
        </authorList>
    </citation>
    <scope>NUCLEOTIDE SEQUENCE</scope>
    <source>
        <strain evidence="3">HY135</strain>
    </source>
</reference>
<dbReference type="AlphaFoldDB" id="A0A016X2K3"/>